<sequence>MRYSEIVRRPAAPDTHPFVTDITIAPAAFDNFERVMEDRGDVRLLARIDGPNSWLVHLGCSSVMVRWAILNHCG</sequence>
<organism evidence="1 2">
    <name type="scientific">Belnapia arida</name>
    <dbReference type="NCBI Taxonomy" id="2804533"/>
    <lineage>
        <taxon>Bacteria</taxon>
        <taxon>Pseudomonadati</taxon>
        <taxon>Pseudomonadota</taxon>
        <taxon>Alphaproteobacteria</taxon>
        <taxon>Acetobacterales</taxon>
        <taxon>Roseomonadaceae</taxon>
        <taxon>Belnapia</taxon>
    </lineage>
</organism>
<proteinExistence type="predicted"/>
<evidence type="ECO:0000313" key="2">
    <source>
        <dbReference type="Proteomes" id="UP000660885"/>
    </source>
</evidence>
<reference evidence="1 2" key="1">
    <citation type="submission" date="2021-01" db="EMBL/GenBank/DDBJ databases">
        <title>Belnapia mucosa sp. nov. and Belnapia arida sp. nov., isolated from the Tabernas Desert (Almeria, Spain).</title>
        <authorList>
            <person name="Molina-Menor E."/>
            <person name="Vidal-Verdu A."/>
            <person name="Calonge A."/>
            <person name="Satari L."/>
            <person name="Pereto J."/>
            <person name="Porcar M."/>
        </authorList>
    </citation>
    <scope>NUCLEOTIDE SEQUENCE [LARGE SCALE GENOMIC DNA]</scope>
    <source>
        <strain evidence="1 2">T18</strain>
    </source>
</reference>
<name>A0ABS1UCL4_9PROT</name>
<dbReference type="EMBL" id="JAETWB010000068">
    <property type="protein sequence ID" value="MBL6082431.1"/>
    <property type="molecule type" value="Genomic_DNA"/>
</dbReference>
<dbReference type="RefSeq" id="WP_202835704.1">
    <property type="nucleotide sequence ID" value="NZ_JAETWB010000068.1"/>
</dbReference>
<gene>
    <name evidence="1" type="ORF">JMJ56_31170</name>
</gene>
<keyword evidence="2" id="KW-1185">Reference proteome</keyword>
<accession>A0ABS1UCL4</accession>
<comment type="caution">
    <text evidence="1">The sequence shown here is derived from an EMBL/GenBank/DDBJ whole genome shotgun (WGS) entry which is preliminary data.</text>
</comment>
<dbReference type="Proteomes" id="UP000660885">
    <property type="component" value="Unassembled WGS sequence"/>
</dbReference>
<evidence type="ECO:0000313" key="1">
    <source>
        <dbReference type="EMBL" id="MBL6082431.1"/>
    </source>
</evidence>
<protein>
    <submittedName>
        <fullName evidence="1">Uncharacterized protein</fullName>
    </submittedName>
</protein>